<evidence type="ECO:0000313" key="2">
    <source>
        <dbReference type="EMBL" id="MFC6671130.1"/>
    </source>
</evidence>
<dbReference type="Proteomes" id="UP001596422">
    <property type="component" value="Unassembled WGS sequence"/>
</dbReference>
<reference evidence="3" key="1">
    <citation type="journal article" date="2019" name="Int. J. Syst. Evol. Microbiol.">
        <title>The Global Catalogue of Microorganisms (GCM) 10K type strain sequencing project: providing services to taxonomists for standard genome sequencing and annotation.</title>
        <authorList>
            <consortium name="The Broad Institute Genomics Platform"/>
            <consortium name="The Broad Institute Genome Sequencing Center for Infectious Disease"/>
            <person name="Wu L."/>
            <person name="Ma J."/>
        </authorList>
    </citation>
    <scope>NUCLEOTIDE SEQUENCE [LARGE SCALE GENOMIC DNA]</scope>
    <source>
        <strain evidence="3">NBRC 111756</strain>
    </source>
</reference>
<comment type="caution">
    <text evidence="2">The sequence shown here is derived from an EMBL/GenBank/DDBJ whole genome shotgun (WGS) entry which is preliminary data.</text>
</comment>
<organism evidence="2 3">
    <name type="scientific">Marinobacterium aestuariivivens</name>
    <dbReference type="NCBI Taxonomy" id="1698799"/>
    <lineage>
        <taxon>Bacteria</taxon>
        <taxon>Pseudomonadati</taxon>
        <taxon>Pseudomonadota</taxon>
        <taxon>Gammaproteobacteria</taxon>
        <taxon>Oceanospirillales</taxon>
        <taxon>Oceanospirillaceae</taxon>
        <taxon>Marinobacterium</taxon>
    </lineage>
</organism>
<keyword evidence="1" id="KW-0812">Transmembrane</keyword>
<feature type="transmembrane region" description="Helical" evidence="1">
    <location>
        <begin position="152"/>
        <end position="174"/>
    </location>
</feature>
<evidence type="ECO:0000313" key="3">
    <source>
        <dbReference type="Proteomes" id="UP001596422"/>
    </source>
</evidence>
<keyword evidence="3" id="KW-1185">Reference proteome</keyword>
<proteinExistence type="predicted"/>
<dbReference type="EMBL" id="JBHSWE010000001">
    <property type="protein sequence ID" value="MFC6671130.1"/>
    <property type="molecule type" value="Genomic_DNA"/>
</dbReference>
<feature type="transmembrane region" description="Helical" evidence="1">
    <location>
        <begin position="42"/>
        <end position="60"/>
    </location>
</feature>
<name>A0ABW2A0Z0_9GAMM</name>
<sequence>MNGKVAAVGFWSGVTAFTAAVSYDLAQILQIAGVLRFPADEILIYGTSLCIVIPFLLEMLAFHHLTVKEKQFWTQAALVFSIIYAVFVTANYVVQLATVIPAKLSGNVDAVILLDQTPHSLFWNFDAIGYISMGICTFVALPALGKAGFERWVRFAFLANALVTPMIATVYFYPNYSHKLLFLGFPWAITAPLSMLLLAILLRKKQVSP</sequence>
<feature type="transmembrane region" description="Helical" evidence="1">
    <location>
        <begin position="72"/>
        <end position="94"/>
    </location>
</feature>
<gene>
    <name evidence="2" type="ORF">ACFQDL_14435</name>
</gene>
<evidence type="ECO:0008006" key="4">
    <source>
        <dbReference type="Google" id="ProtNLM"/>
    </source>
</evidence>
<protein>
    <recommendedName>
        <fullName evidence="4">DUF4386 domain-containing protein</fullName>
    </recommendedName>
</protein>
<feature type="transmembrane region" description="Helical" evidence="1">
    <location>
        <begin position="127"/>
        <end position="145"/>
    </location>
</feature>
<dbReference type="RefSeq" id="WP_379909641.1">
    <property type="nucleotide sequence ID" value="NZ_JBHSWE010000001.1"/>
</dbReference>
<keyword evidence="1" id="KW-0472">Membrane</keyword>
<accession>A0ABW2A0Z0</accession>
<feature type="transmembrane region" description="Helical" evidence="1">
    <location>
        <begin position="180"/>
        <end position="202"/>
    </location>
</feature>
<keyword evidence="1" id="KW-1133">Transmembrane helix</keyword>
<evidence type="ECO:0000256" key="1">
    <source>
        <dbReference type="SAM" id="Phobius"/>
    </source>
</evidence>